<gene>
    <name evidence="2" type="ORF">DC28_09645</name>
</gene>
<dbReference type="EMBL" id="JNUP01000065">
    <property type="protein sequence ID" value="KGE71551.1"/>
    <property type="molecule type" value="Genomic_DNA"/>
</dbReference>
<dbReference type="RefSeq" id="WP_037548001.1">
    <property type="nucleotide sequence ID" value="NZ_JNUP01000065.1"/>
</dbReference>
<evidence type="ECO:0000313" key="2">
    <source>
        <dbReference type="EMBL" id="KGE71551.1"/>
    </source>
</evidence>
<reference evidence="2 3" key="1">
    <citation type="submission" date="2014-05" db="EMBL/GenBank/DDBJ databases">
        <title>De novo Genome Sequence of Spirocheata sp.</title>
        <authorList>
            <person name="Shivani Y."/>
            <person name="Subhash Y."/>
            <person name="Tushar L."/>
            <person name="Sasikala C."/>
            <person name="Ramana C.V."/>
        </authorList>
    </citation>
    <scope>NUCLEOTIDE SEQUENCE [LARGE SCALE GENOMIC DNA]</scope>
    <source>
        <strain evidence="2 3">JC230</strain>
    </source>
</reference>
<dbReference type="AlphaFoldDB" id="A0A098QVE0"/>
<organism evidence="2 3">
    <name type="scientific">Spirochaeta lutea</name>
    <dbReference type="NCBI Taxonomy" id="1480694"/>
    <lineage>
        <taxon>Bacteria</taxon>
        <taxon>Pseudomonadati</taxon>
        <taxon>Spirochaetota</taxon>
        <taxon>Spirochaetia</taxon>
        <taxon>Spirochaetales</taxon>
        <taxon>Spirochaetaceae</taxon>
        <taxon>Spirochaeta</taxon>
    </lineage>
</organism>
<accession>A0A098QVE0</accession>
<evidence type="ECO:0000256" key="1">
    <source>
        <dbReference type="SAM" id="SignalP"/>
    </source>
</evidence>
<name>A0A098QVE0_9SPIO</name>
<evidence type="ECO:0008006" key="4">
    <source>
        <dbReference type="Google" id="ProtNLM"/>
    </source>
</evidence>
<keyword evidence="3" id="KW-1185">Reference proteome</keyword>
<protein>
    <recommendedName>
        <fullName evidence="4">DUF4878 domain-containing protein</fullName>
    </recommendedName>
</protein>
<evidence type="ECO:0000313" key="3">
    <source>
        <dbReference type="Proteomes" id="UP000029692"/>
    </source>
</evidence>
<feature type="signal peptide" evidence="1">
    <location>
        <begin position="1"/>
        <end position="25"/>
    </location>
</feature>
<dbReference type="Proteomes" id="UP000029692">
    <property type="component" value="Unassembled WGS sequence"/>
</dbReference>
<feature type="chain" id="PRO_5001938523" description="DUF4878 domain-containing protein" evidence="1">
    <location>
        <begin position="26"/>
        <end position="144"/>
    </location>
</feature>
<sequence>MTILQSRHRSLAVLILLSAFLSLHGCSAPMGAEKTATAFLESFVQGDFTAAAAHAEDYTAAYLELLQTMLEASETTRQPLDLPIPPPDARVLGIDPPDSAGIREVTIGDSMGRVIDVWYLVQNPEGRWKVRIPGTMFTPESGQE</sequence>
<keyword evidence="1" id="KW-0732">Signal</keyword>
<proteinExistence type="predicted"/>
<comment type="caution">
    <text evidence="2">The sequence shown here is derived from an EMBL/GenBank/DDBJ whole genome shotgun (WGS) entry which is preliminary data.</text>
</comment>
<dbReference type="STRING" id="1480694.DC28_09645"/>